<comment type="catalytic activity">
    <reaction evidence="7">
        <text>(6S)-5,6,7,8-tetrahydrofolate + NADP(+) = 7,8-dihydrofolate + NADPH + H(+)</text>
        <dbReference type="Rhea" id="RHEA:15009"/>
        <dbReference type="ChEBI" id="CHEBI:15378"/>
        <dbReference type="ChEBI" id="CHEBI:57451"/>
        <dbReference type="ChEBI" id="CHEBI:57453"/>
        <dbReference type="ChEBI" id="CHEBI:57783"/>
        <dbReference type="ChEBI" id="CHEBI:58349"/>
        <dbReference type="EC" id="1.5.1.3"/>
    </reaction>
</comment>
<dbReference type="EMBL" id="WNAJ01000025">
    <property type="protein sequence ID" value="MTR86625.1"/>
    <property type="molecule type" value="Genomic_DNA"/>
</dbReference>
<comment type="pathway">
    <text evidence="1 7">Cofactor biosynthesis; tetrahydrofolate biosynthesis; 5,6,7,8-tetrahydrofolate from 7,8-dihydrofolate: step 1/1.</text>
</comment>
<dbReference type="EC" id="1.5.1.3" evidence="3 7"/>
<dbReference type="GO" id="GO:0004146">
    <property type="term" value="F:dihydrofolate reductase activity"/>
    <property type="evidence" value="ECO:0007669"/>
    <property type="project" value="UniProtKB-EC"/>
</dbReference>
<evidence type="ECO:0000256" key="3">
    <source>
        <dbReference type="ARBA" id="ARBA00012856"/>
    </source>
</evidence>
<dbReference type="Proteomes" id="UP000478483">
    <property type="component" value="Unassembled WGS sequence"/>
</dbReference>
<evidence type="ECO:0000313" key="15">
    <source>
        <dbReference type="Proteomes" id="UP000284465"/>
    </source>
</evidence>
<dbReference type="SUPFAM" id="SSF53597">
    <property type="entry name" value="Dihydrofolate reductase-like"/>
    <property type="match status" value="1"/>
</dbReference>
<evidence type="ECO:0000256" key="1">
    <source>
        <dbReference type="ARBA" id="ARBA00004903"/>
    </source>
</evidence>
<comment type="function">
    <text evidence="7">Key enzyme in folate metabolism. Catalyzes an essential reaction for de novo glycine and purine synthesis, and for DNA precursor synthesis.</text>
</comment>
<dbReference type="PANTHER" id="PTHR48069">
    <property type="entry name" value="DIHYDROFOLATE REDUCTASE"/>
    <property type="match status" value="1"/>
</dbReference>
<keyword evidence="4 7" id="KW-0554">One-carbon metabolism</keyword>
<dbReference type="GO" id="GO:0050661">
    <property type="term" value="F:NADP binding"/>
    <property type="evidence" value="ECO:0007669"/>
    <property type="project" value="InterPro"/>
</dbReference>
<dbReference type="Proteomes" id="UP000284465">
    <property type="component" value="Unassembled WGS sequence"/>
</dbReference>
<evidence type="ECO:0000256" key="5">
    <source>
        <dbReference type="ARBA" id="ARBA00022857"/>
    </source>
</evidence>
<keyword evidence="5 7" id="KW-0521">NADP</keyword>
<name>A0A3R6AER2_9FIRM</name>
<reference evidence="13 14" key="1">
    <citation type="submission" date="2018-08" db="EMBL/GenBank/DDBJ databases">
        <title>A genome reference for cultivated species of the human gut microbiota.</title>
        <authorList>
            <person name="Zou Y."/>
            <person name="Xue W."/>
            <person name="Luo G."/>
        </authorList>
    </citation>
    <scope>NUCLEOTIDE SEQUENCE [LARGE SCALE GENOMIC DNA]</scope>
    <source>
        <strain evidence="12 14">AF31-21AC</strain>
        <strain evidence="11 13">AM37-1AC</strain>
        <strain evidence="10 15">AM43-11</strain>
    </source>
</reference>
<dbReference type="AlphaFoldDB" id="A0A3R6AER2"/>
<comment type="caution">
    <text evidence="10">The sequence shown here is derived from an EMBL/GenBank/DDBJ whole genome shotgun (WGS) entry which is preliminary data.</text>
</comment>
<dbReference type="PIRSF" id="PIRSF000194">
    <property type="entry name" value="DHFR"/>
    <property type="match status" value="1"/>
</dbReference>
<dbReference type="CDD" id="cd00209">
    <property type="entry name" value="DHFR"/>
    <property type="match status" value="1"/>
</dbReference>
<dbReference type="Proteomes" id="UP000283513">
    <property type="component" value="Unassembled WGS sequence"/>
</dbReference>
<dbReference type="GO" id="GO:0006730">
    <property type="term" value="P:one-carbon metabolic process"/>
    <property type="evidence" value="ECO:0007669"/>
    <property type="project" value="UniProtKB-KW"/>
</dbReference>
<accession>A0A3R6AER2</accession>
<protein>
    <recommendedName>
        <fullName evidence="3 7">Dihydrofolate reductase</fullName>
        <ecNumber evidence="3 7">1.5.1.3</ecNumber>
    </recommendedName>
</protein>
<evidence type="ECO:0000259" key="8">
    <source>
        <dbReference type="PROSITE" id="PS51330"/>
    </source>
</evidence>
<dbReference type="GO" id="GO:0005829">
    <property type="term" value="C:cytosol"/>
    <property type="evidence" value="ECO:0007669"/>
    <property type="project" value="TreeGrafter"/>
</dbReference>
<keyword evidence="6 7" id="KW-0560">Oxidoreductase</keyword>
<dbReference type="InterPro" id="IPR001796">
    <property type="entry name" value="DHFR_dom"/>
</dbReference>
<feature type="domain" description="DHFR" evidence="8">
    <location>
        <begin position="4"/>
        <end position="165"/>
    </location>
</feature>
<dbReference type="Gene3D" id="3.40.430.10">
    <property type="entry name" value="Dihydrofolate Reductase, subunit A"/>
    <property type="match status" value="1"/>
</dbReference>
<gene>
    <name evidence="11" type="ORF">DW856_03450</name>
    <name evidence="10" type="ORF">DW927_16000</name>
    <name evidence="12" type="ORF">DWZ31_11315</name>
    <name evidence="9" type="ORF">GMD50_16585</name>
</gene>
<evidence type="ECO:0000256" key="6">
    <source>
        <dbReference type="ARBA" id="ARBA00023002"/>
    </source>
</evidence>
<evidence type="ECO:0000256" key="2">
    <source>
        <dbReference type="ARBA" id="ARBA00009539"/>
    </source>
</evidence>
<dbReference type="EMBL" id="QSHO01000002">
    <property type="protein sequence ID" value="RHC19931.1"/>
    <property type="molecule type" value="Genomic_DNA"/>
</dbReference>
<dbReference type="Proteomes" id="UP000283586">
    <property type="component" value="Unassembled WGS sequence"/>
</dbReference>
<dbReference type="InterPro" id="IPR024072">
    <property type="entry name" value="DHFR-like_dom_sf"/>
</dbReference>
<reference evidence="9 16" key="2">
    <citation type="journal article" date="2019" name="Nat. Med.">
        <title>A library of human gut bacterial isolates paired with longitudinal multiomics data enables mechanistic microbiome research.</title>
        <authorList>
            <person name="Poyet M."/>
            <person name="Groussin M."/>
            <person name="Gibbons S.M."/>
            <person name="Avila-Pacheco J."/>
            <person name="Jiang X."/>
            <person name="Kearney S.M."/>
            <person name="Perrotta A.R."/>
            <person name="Berdy B."/>
            <person name="Zhao S."/>
            <person name="Lieberman T.D."/>
            <person name="Swanson P.K."/>
            <person name="Smith M."/>
            <person name="Roesemann S."/>
            <person name="Alexander J.E."/>
            <person name="Rich S.A."/>
            <person name="Livny J."/>
            <person name="Vlamakis H."/>
            <person name="Clish C."/>
            <person name="Bullock K."/>
            <person name="Deik A."/>
            <person name="Scott J."/>
            <person name="Pierce K.A."/>
            <person name="Xavier R.J."/>
            <person name="Alm E.J."/>
        </authorList>
    </citation>
    <scope>NUCLEOTIDE SEQUENCE [LARGE SCALE GENOMIC DNA]</scope>
    <source>
        <strain evidence="9 16">BIOML-A1</strain>
    </source>
</reference>
<evidence type="ECO:0000256" key="7">
    <source>
        <dbReference type="PIRNR" id="PIRNR000194"/>
    </source>
</evidence>
<dbReference type="PRINTS" id="PR00070">
    <property type="entry name" value="DHFR"/>
</dbReference>
<dbReference type="OrthoDB" id="9804315at2"/>
<dbReference type="GO" id="GO:0046452">
    <property type="term" value="P:dihydrofolate metabolic process"/>
    <property type="evidence" value="ECO:0007669"/>
    <property type="project" value="TreeGrafter"/>
</dbReference>
<dbReference type="PANTHER" id="PTHR48069:SF3">
    <property type="entry name" value="DIHYDROFOLATE REDUCTASE"/>
    <property type="match status" value="1"/>
</dbReference>
<evidence type="ECO:0000313" key="12">
    <source>
        <dbReference type="EMBL" id="RHN07165.1"/>
    </source>
</evidence>
<dbReference type="InterPro" id="IPR012259">
    <property type="entry name" value="DHFR"/>
</dbReference>
<evidence type="ECO:0000313" key="11">
    <source>
        <dbReference type="EMBL" id="RHC19931.1"/>
    </source>
</evidence>
<dbReference type="GO" id="GO:0046655">
    <property type="term" value="P:folic acid metabolic process"/>
    <property type="evidence" value="ECO:0007669"/>
    <property type="project" value="TreeGrafter"/>
</dbReference>
<dbReference type="Pfam" id="PF00186">
    <property type="entry name" value="DHFR_1"/>
    <property type="match status" value="1"/>
</dbReference>
<dbReference type="UniPathway" id="UPA00077">
    <property type="reaction ID" value="UER00158"/>
</dbReference>
<dbReference type="EMBL" id="QSFP01000024">
    <property type="protein sequence ID" value="RHA64944.1"/>
    <property type="molecule type" value="Genomic_DNA"/>
</dbReference>
<evidence type="ECO:0000313" key="10">
    <source>
        <dbReference type="EMBL" id="RHA64944.1"/>
    </source>
</evidence>
<evidence type="ECO:0000256" key="4">
    <source>
        <dbReference type="ARBA" id="ARBA00022563"/>
    </source>
</evidence>
<evidence type="ECO:0000313" key="13">
    <source>
        <dbReference type="Proteomes" id="UP000283513"/>
    </source>
</evidence>
<dbReference type="EMBL" id="QRQN01000013">
    <property type="protein sequence ID" value="RHN07165.1"/>
    <property type="molecule type" value="Genomic_DNA"/>
</dbReference>
<comment type="similarity">
    <text evidence="2 7">Belongs to the dihydrofolate reductase family.</text>
</comment>
<evidence type="ECO:0000313" key="9">
    <source>
        <dbReference type="EMBL" id="MTR86625.1"/>
    </source>
</evidence>
<sequence length="168" mass="19647">MRIFMNLIVAADENWAIGNKNELLVRIPADQKFFRETTMGKVVVMGRKTLETFPNGLPLMGRTNIVLTHDKKFRVPGALIVHDMEELHEELEKYNSEDIYVIGGESVYRQLIDECDVAHVTKIDFAYDADAHFPDLDADPAWEITADSEEQTYFDLEYYFYRYERVRK</sequence>
<proteinExistence type="inferred from homology"/>
<evidence type="ECO:0000313" key="16">
    <source>
        <dbReference type="Proteomes" id="UP000478483"/>
    </source>
</evidence>
<organism evidence="10 15">
    <name type="scientific">Roseburia intestinalis</name>
    <dbReference type="NCBI Taxonomy" id="166486"/>
    <lineage>
        <taxon>Bacteria</taxon>
        <taxon>Bacillati</taxon>
        <taxon>Bacillota</taxon>
        <taxon>Clostridia</taxon>
        <taxon>Lachnospirales</taxon>
        <taxon>Lachnospiraceae</taxon>
        <taxon>Roseburia</taxon>
    </lineage>
</organism>
<dbReference type="GO" id="GO:0046654">
    <property type="term" value="P:tetrahydrofolate biosynthetic process"/>
    <property type="evidence" value="ECO:0007669"/>
    <property type="project" value="UniProtKB-UniPathway"/>
</dbReference>
<dbReference type="PROSITE" id="PS51330">
    <property type="entry name" value="DHFR_2"/>
    <property type="match status" value="1"/>
</dbReference>
<evidence type="ECO:0000313" key="14">
    <source>
        <dbReference type="Proteomes" id="UP000283586"/>
    </source>
</evidence>